<feature type="transmembrane region" description="Helical" evidence="6">
    <location>
        <begin position="43"/>
        <end position="64"/>
    </location>
</feature>
<dbReference type="PANTHER" id="PTHR22950">
    <property type="entry name" value="AMINO ACID TRANSPORTER"/>
    <property type="match status" value="1"/>
</dbReference>
<evidence type="ECO:0000256" key="5">
    <source>
        <dbReference type="ARBA" id="ARBA00023136"/>
    </source>
</evidence>
<dbReference type="Pfam" id="PF01490">
    <property type="entry name" value="Aa_trans"/>
    <property type="match status" value="2"/>
</dbReference>
<dbReference type="PANTHER" id="PTHR22950:SF683">
    <property type="entry name" value="AMINO ACID TRANSPORTER (EUROFUNG)"/>
    <property type="match status" value="1"/>
</dbReference>
<keyword evidence="9" id="KW-1185">Reference proteome</keyword>
<organism evidence="8 9">
    <name type="scientific">Penicillium cosmopolitanum</name>
    <dbReference type="NCBI Taxonomy" id="1131564"/>
    <lineage>
        <taxon>Eukaryota</taxon>
        <taxon>Fungi</taxon>
        <taxon>Dikarya</taxon>
        <taxon>Ascomycota</taxon>
        <taxon>Pezizomycotina</taxon>
        <taxon>Eurotiomycetes</taxon>
        <taxon>Eurotiomycetidae</taxon>
        <taxon>Eurotiales</taxon>
        <taxon>Aspergillaceae</taxon>
        <taxon>Penicillium</taxon>
    </lineage>
</organism>
<dbReference type="InterPro" id="IPR013057">
    <property type="entry name" value="AA_transpt_TM"/>
</dbReference>
<evidence type="ECO:0000256" key="1">
    <source>
        <dbReference type="ARBA" id="ARBA00004141"/>
    </source>
</evidence>
<dbReference type="GeneID" id="81366697"/>
<dbReference type="OrthoDB" id="40134at2759"/>
<evidence type="ECO:0000256" key="6">
    <source>
        <dbReference type="SAM" id="Phobius"/>
    </source>
</evidence>
<dbReference type="RefSeq" id="XP_056490451.1">
    <property type="nucleotide sequence ID" value="XM_056627717.1"/>
</dbReference>
<keyword evidence="4 6" id="KW-1133">Transmembrane helix</keyword>
<feature type="transmembrane region" description="Helical" evidence="6">
    <location>
        <begin position="402"/>
        <end position="425"/>
    </location>
</feature>
<dbReference type="AlphaFoldDB" id="A0A9W9W483"/>
<sequence>MAGSKKDLEAEVPVHVEHTVGVQQNHDDVFGELSDDAPNFRNVGFIGTIILMMKSQIGLGVLAIPSAFDILGMVPGIICLFVMAFITTWSGYIIGTFKLKHREVYSIGDAGGIMFGLPGRIYLASGFCLLDQPYSCLSHATCTAVFAAVAAIVGFGFSSIRTLGRITWLAWVSLPCIITAVITVTIAVGIQDRPAAAPATGGPWVSDWKVVGNPSFAEGIAAASSLLFAFSGTPGFFSIVSEMRNPERYPAAMATCQAGVTAVYAIIGGVIYYYCGSYVSSPALGSAGGVIKIVSYGFALPGLLGTMTIVTHIPSKFIFVHLLRGSKHLSSNTPTHWMSWFGCTFGVTVIAWIIASTIPVFNALVSLIGALLGPVLCIQPMGAMWLYDNWEKGKSQKKTKSWILGTVWSVTLIILGVFLMVAGTYGSVLSIMTAYSESGGSVAFSCGDNSNST</sequence>
<name>A0A9W9W483_9EURO</name>
<comment type="caution">
    <text evidence="8">The sequence shown here is derived from an EMBL/GenBank/DDBJ whole genome shotgun (WGS) entry which is preliminary data.</text>
</comment>
<feature type="transmembrane region" description="Helical" evidence="6">
    <location>
        <begin position="70"/>
        <end position="92"/>
    </location>
</feature>
<feature type="transmembrane region" description="Helical" evidence="6">
    <location>
        <begin position="252"/>
        <end position="273"/>
    </location>
</feature>
<accession>A0A9W9W483</accession>
<reference evidence="8" key="2">
    <citation type="journal article" date="2023" name="IMA Fungus">
        <title>Comparative genomic study of the Penicillium genus elucidates a diverse pangenome and 15 lateral gene transfer events.</title>
        <authorList>
            <person name="Petersen C."/>
            <person name="Sorensen T."/>
            <person name="Nielsen M.R."/>
            <person name="Sondergaard T.E."/>
            <person name="Sorensen J.L."/>
            <person name="Fitzpatrick D.A."/>
            <person name="Frisvad J.C."/>
            <person name="Nielsen K.L."/>
        </authorList>
    </citation>
    <scope>NUCLEOTIDE SEQUENCE</scope>
    <source>
        <strain evidence="8">IBT 29677</strain>
    </source>
</reference>
<feature type="transmembrane region" description="Helical" evidence="6">
    <location>
        <begin position="104"/>
        <end position="125"/>
    </location>
</feature>
<feature type="domain" description="Amino acid transporter transmembrane" evidence="7">
    <location>
        <begin position="46"/>
        <end position="124"/>
    </location>
</feature>
<protein>
    <recommendedName>
        <fullName evidence="7">Amino acid transporter transmembrane domain-containing protein</fullName>
    </recommendedName>
</protein>
<feature type="transmembrane region" description="Helical" evidence="6">
    <location>
        <begin position="137"/>
        <end position="157"/>
    </location>
</feature>
<comment type="similarity">
    <text evidence="2">Belongs to the amino acid/polyamine transporter 2 family.</text>
</comment>
<comment type="subcellular location">
    <subcellularLocation>
        <location evidence="1">Membrane</location>
        <topology evidence="1">Multi-pass membrane protein</topology>
    </subcellularLocation>
</comment>
<reference evidence="8" key="1">
    <citation type="submission" date="2022-12" db="EMBL/GenBank/DDBJ databases">
        <authorList>
            <person name="Petersen C."/>
        </authorList>
    </citation>
    <scope>NUCLEOTIDE SEQUENCE</scope>
    <source>
        <strain evidence="8">IBT 29677</strain>
    </source>
</reference>
<evidence type="ECO:0000313" key="9">
    <source>
        <dbReference type="Proteomes" id="UP001147747"/>
    </source>
</evidence>
<dbReference type="GO" id="GO:0015179">
    <property type="term" value="F:L-amino acid transmembrane transporter activity"/>
    <property type="evidence" value="ECO:0007669"/>
    <property type="project" value="TreeGrafter"/>
</dbReference>
<dbReference type="EMBL" id="JAPZBU010000005">
    <property type="protein sequence ID" value="KAJ5403209.1"/>
    <property type="molecule type" value="Genomic_DNA"/>
</dbReference>
<evidence type="ECO:0000259" key="7">
    <source>
        <dbReference type="Pfam" id="PF01490"/>
    </source>
</evidence>
<evidence type="ECO:0000313" key="8">
    <source>
        <dbReference type="EMBL" id="KAJ5403209.1"/>
    </source>
</evidence>
<feature type="transmembrane region" description="Helical" evidence="6">
    <location>
        <begin position="335"/>
        <end position="354"/>
    </location>
</feature>
<gene>
    <name evidence="8" type="ORF">N7509_003080</name>
</gene>
<feature type="domain" description="Amino acid transporter transmembrane" evidence="7">
    <location>
        <begin position="139"/>
        <end position="428"/>
    </location>
</feature>
<dbReference type="GO" id="GO:0016020">
    <property type="term" value="C:membrane"/>
    <property type="evidence" value="ECO:0007669"/>
    <property type="project" value="UniProtKB-SubCell"/>
</dbReference>
<evidence type="ECO:0000256" key="2">
    <source>
        <dbReference type="ARBA" id="ARBA00008066"/>
    </source>
</evidence>
<evidence type="ECO:0000256" key="4">
    <source>
        <dbReference type="ARBA" id="ARBA00022989"/>
    </source>
</evidence>
<evidence type="ECO:0000256" key="3">
    <source>
        <dbReference type="ARBA" id="ARBA00022692"/>
    </source>
</evidence>
<feature type="transmembrane region" description="Helical" evidence="6">
    <location>
        <begin position="169"/>
        <end position="190"/>
    </location>
</feature>
<dbReference type="Proteomes" id="UP001147747">
    <property type="component" value="Unassembled WGS sequence"/>
</dbReference>
<proteinExistence type="inferred from homology"/>
<feature type="transmembrane region" description="Helical" evidence="6">
    <location>
        <begin position="360"/>
        <end position="381"/>
    </location>
</feature>
<feature type="transmembrane region" description="Helical" evidence="6">
    <location>
        <begin position="293"/>
        <end position="314"/>
    </location>
</feature>
<feature type="transmembrane region" description="Helical" evidence="6">
    <location>
        <begin position="220"/>
        <end position="240"/>
    </location>
</feature>
<keyword evidence="5 6" id="KW-0472">Membrane</keyword>
<keyword evidence="3 6" id="KW-0812">Transmembrane</keyword>